<evidence type="ECO:0000313" key="3">
    <source>
        <dbReference type="Proteomes" id="UP001465668"/>
    </source>
</evidence>
<organism evidence="2 3">
    <name type="scientific">Seiridium cardinale</name>
    <dbReference type="NCBI Taxonomy" id="138064"/>
    <lineage>
        <taxon>Eukaryota</taxon>
        <taxon>Fungi</taxon>
        <taxon>Dikarya</taxon>
        <taxon>Ascomycota</taxon>
        <taxon>Pezizomycotina</taxon>
        <taxon>Sordariomycetes</taxon>
        <taxon>Xylariomycetidae</taxon>
        <taxon>Amphisphaeriales</taxon>
        <taxon>Sporocadaceae</taxon>
        <taxon>Seiridium</taxon>
    </lineage>
</organism>
<reference evidence="2 3" key="1">
    <citation type="submission" date="2024-02" db="EMBL/GenBank/DDBJ databases">
        <title>First draft genome assembly of two strains of Seiridium cardinale.</title>
        <authorList>
            <person name="Emiliani G."/>
            <person name="Scali E."/>
        </authorList>
    </citation>
    <scope>NUCLEOTIDE SEQUENCE [LARGE SCALE GENOMIC DNA]</scope>
    <source>
        <strain evidence="2 3">BM-138-000479</strain>
    </source>
</reference>
<protein>
    <submittedName>
        <fullName evidence="2">BTB domain-containing protein</fullName>
    </submittedName>
</protein>
<comment type="caution">
    <text evidence="2">The sequence shown here is derived from an EMBL/GenBank/DDBJ whole genome shotgun (WGS) entry which is preliminary data.</text>
</comment>
<keyword evidence="3" id="KW-1185">Reference proteome</keyword>
<proteinExistence type="predicted"/>
<feature type="region of interest" description="Disordered" evidence="1">
    <location>
        <begin position="1"/>
        <end position="29"/>
    </location>
</feature>
<evidence type="ECO:0000256" key="1">
    <source>
        <dbReference type="SAM" id="MobiDB-lite"/>
    </source>
</evidence>
<name>A0ABR2XWH8_9PEZI</name>
<evidence type="ECO:0000313" key="2">
    <source>
        <dbReference type="EMBL" id="KAK9777986.1"/>
    </source>
</evidence>
<dbReference type="Proteomes" id="UP001465668">
    <property type="component" value="Unassembled WGS sequence"/>
</dbReference>
<feature type="compositionally biased region" description="Basic and acidic residues" evidence="1">
    <location>
        <begin position="16"/>
        <end position="29"/>
    </location>
</feature>
<gene>
    <name evidence="2" type="ORF">SCAR479_05312</name>
</gene>
<accession>A0ABR2XWH8</accession>
<sequence>MGNKNSHIGTLTRGDVQGRDPQTRPRGHSKVDIALDGDIVIRVGNITYFQENNNLESIPEPTYFRVRSTCVATISGEFKKLMDDQRKRQNPTDGADVSLPEDNSLAARLVFDIAHGNKDKIPHNLLEADENGELVPDLYHLASFCHRHNCSRLLGDQLSVWMRQYREVDQPADEIDWADCELKGSHIDYEEGMFSALVFGDVEYFRMNVDMLANVYETNNVGSTWVSDGVTAPGGWENLQEIFESPYVQDYIRKARLEKIRRLIRPIYQILSEADNHAPGLQLRHFADVLVGLAPTPEYLYGLITLANKYDMVHLLRPWAVSWASYGRKYTARSFSVSNFSEWQSIQDEQHLVVAWVLGDRPWFIYLVRLLAMKSEIDESGRIGPSQAYNTSGRHLFQSLDAPTAARGILLIPDIARSNKITDLHSELIVQTRLALLTSMLERVEAAIRSLAASTYAFGKFFRTSPS</sequence>
<dbReference type="EMBL" id="JARVKM010000018">
    <property type="protein sequence ID" value="KAK9777986.1"/>
    <property type="molecule type" value="Genomic_DNA"/>
</dbReference>